<dbReference type="InterPro" id="IPR005302">
    <property type="entry name" value="MoCF_Sase_C"/>
</dbReference>
<evidence type="ECO:0000313" key="7">
    <source>
        <dbReference type="Proteomes" id="UP000002640"/>
    </source>
</evidence>
<name>G4YYM2_PHYSP</name>
<dbReference type="PANTHER" id="PTHR14237:SF80">
    <property type="entry name" value="MOLYBDENUM COFACTOR SULFURASE"/>
    <property type="match status" value="1"/>
</dbReference>
<dbReference type="InterPro" id="IPR005303">
    <property type="entry name" value="MOCOS_middle"/>
</dbReference>
<dbReference type="SUPFAM" id="SSF141673">
    <property type="entry name" value="MOSC N-terminal domain-like"/>
    <property type="match status" value="1"/>
</dbReference>
<comment type="cofactor">
    <cofactor evidence="4">
        <name>pyridoxal 5'-phosphate</name>
        <dbReference type="ChEBI" id="CHEBI:597326"/>
    </cofactor>
</comment>
<keyword evidence="7" id="KW-1185">Reference proteome</keyword>
<evidence type="ECO:0000256" key="4">
    <source>
        <dbReference type="HAMAP-Rule" id="MF_03050"/>
    </source>
</evidence>
<dbReference type="InterPro" id="IPR028886">
    <property type="entry name" value="MoCo_sulfurase"/>
</dbReference>
<dbReference type="InParanoid" id="G4YYM2"/>
<keyword evidence="1 4" id="KW-0808">Transferase</keyword>
<dbReference type="PANTHER" id="PTHR14237">
    <property type="entry name" value="MOLYBDOPTERIN COFACTOR SULFURASE MOSC"/>
    <property type="match status" value="1"/>
</dbReference>
<dbReference type="PROSITE" id="PS51340">
    <property type="entry name" value="MOSC"/>
    <property type="match status" value="1"/>
</dbReference>
<dbReference type="STRING" id="1094619.G4YYM2"/>
<dbReference type="Gene3D" id="3.40.640.10">
    <property type="entry name" value="Type I PLP-dependent aspartate aminotransferase-like (Major domain)"/>
    <property type="match status" value="2"/>
</dbReference>
<feature type="modified residue" description="N6-(pyridoxal phosphate)lysine" evidence="4">
    <location>
        <position position="206"/>
    </location>
</feature>
<comment type="catalytic activity">
    <reaction evidence="4">
        <text>Mo-molybdopterin + L-cysteine + AH2 = thio-Mo-molybdopterin + L-alanine + A + H2O</text>
        <dbReference type="Rhea" id="RHEA:42636"/>
        <dbReference type="ChEBI" id="CHEBI:13193"/>
        <dbReference type="ChEBI" id="CHEBI:15377"/>
        <dbReference type="ChEBI" id="CHEBI:17499"/>
        <dbReference type="ChEBI" id="CHEBI:35235"/>
        <dbReference type="ChEBI" id="CHEBI:57972"/>
        <dbReference type="ChEBI" id="CHEBI:71302"/>
        <dbReference type="ChEBI" id="CHEBI:82685"/>
        <dbReference type="EC" id="2.8.1.9"/>
    </reaction>
</comment>
<dbReference type="Pfam" id="PF00266">
    <property type="entry name" value="Aminotran_5"/>
    <property type="match status" value="2"/>
</dbReference>
<keyword evidence="2 4" id="KW-0663">Pyridoxal phosphate</keyword>
<dbReference type="AlphaFoldDB" id="G4YYM2"/>
<dbReference type="SMR" id="G4YYM2"/>
<evidence type="ECO:0000313" key="6">
    <source>
        <dbReference type="EMBL" id="EGZ25140.1"/>
    </source>
</evidence>
<evidence type="ECO:0000256" key="3">
    <source>
        <dbReference type="ARBA" id="ARBA00023150"/>
    </source>
</evidence>
<dbReference type="GO" id="GO:0006777">
    <property type="term" value="P:Mo-molybdopterin cofactor biosynthetic process"/>
    <property type="evidence" value="ECO:0007669"/>
    <property type="project" value="UniProtKB-UniRule"/>
</dbReference>
<dbReference type="GO" id="GO:0016829">
    <property type="term" value="F:lyase activity"/>
    <property type="evidence" value="ECO:0007669"/>
    <property type="project" value="UniProtKB-UniRule"/>
</dbReference>
<comment type="function">
    <text evidence="4">Sulfurates the molybdenum cofactor. Sulfation of molybdenum is essential for xanthine dehydrogenase (XDH) and aldehyde oxidase (ADO) enzymes in which molybdenum cofactor is liganded by 1 oxygen and 1 sulfur atom in active form.</text>
</comment>
<accession>G4YYM2</accession>
<dbReference type="InterPro" id="IPR015421">
    <property type="entry name" value="PyrdxlP-dep_Trfase_major"/>
</dbReference>
<feature type="domain" description="MOSC" evidence="5">
    <location>
        <begin position="560"/>
        <end position="724"/>
    </location>
</feature>
<dbReference type="InterPro" id="IPR015422">
    <property type="entry name" value="PyrdxlP-dep_Trfase_small"/>
</dbReference>
<dbReference type="GO" id="GO:0030170">
    <property type="term" value="F:pyridoxal phosphate binding"/>
    <property type="evidence" value="ECO:0007669"/>
    <property type="project" value="UniProtKB-UniRule"/>
</dbReference>
<organism evidence="6 7">
    <name type="scientific">Phytophthora sojae (strain P6497)</name>
    <name type="common">Soybean stem and root rot agent</name>
    <name type="synonym">Phytophthora megasperma f. sp. glycines</name>
    <dbReference type="NCBI Taxonomy" id="1094619"/>
    <lineage>
        <taxon>Eukaryota</taxon>
        <taxon>Sar</taxon>
        <taxon>Stramenopiles</taxon>
        <taxon>Oomycota</taxon>
        <taxon>Peronosporomycetes</taxon>
        <taxon>Peronosporales</taxon>
        <taxon>Peronosporaceae</taxon>
        <taxon>Phytophthora</taxon>
    </lineage>
</organism>
<dbReference type="InterPro" id="IPR000192">
    <property type="entry name" value="Aminotrans_V_dom"/>
</dbReference>
<dbReference type="RefSeq" id="XP_009520428.1">
    <property type="nucleotide sequence ID" value="XM_009522133.1"/>
</dbReference>
<dbReference type="SUPFAM" id="SSF53383">
    <property type="entry name" value="PLP-dependent transferases"/>
    <property type="match status" value="1"/>
</dbReference>
<proteinExistence type="inferred from homology"/>
<dbReference type="KEGG" id="psoj:PHYSODRAFT_480999"/>
<gene>
    <name evidence="6" type="ORF">PHYSODRAFT_480999</name>
</gene>
<comment type="similarity">
    <text evidence="4">Belongs to the class-V pyridoxal-phosphate-dependent aminotransferase family. MOCOS subfamily.</text>
</comment>
<dbReference type="EC" id="2.8.1.9" evidence="4"/>
<dbReference type="EMBL" id="JH159152">
    <property type="protein sequence ID" value="EGZ25140.1"/>
    <property type="molecule type" value="Genomic_DNA"/>
</dbReference>
<feature type="active site" evidence="4">
    <location>
        <position position="366"/>
    </location>
</feature>
<dbReference type="Pfam" id="PF03473">
    <property type="entry name" value="MOSC"/>
    <property type="match status" value="1"/>
</dbReference>
<keyword evidence="3 4" id="KW-0501">Molybdenum cofactor biosynthesis</keyword>
<protein>
    <recommendedName>
        <fullName evidence="4">Molybdenum cofactor sulfurase</fullName>
        <shortName evidence="4">MCS</shortName>
        <shortName evidence="4">MOS</shortName>
        <shortName evidence="4">MoCo sulfurase</shortName>
        <ecNumber evidence="4">2.8.1.9</ecNumber>
    </recommendedName>
    <alternativeName>
        <fullName evidence="4">Molybdenum cofactor sulfurtransferase</fullName>
    </alternativeName>
</protein>
<dbReference type="InterPro" id="IPR015424">
    <property type="entry name" value="PyrdxlP-dep_Trfase"/>
</dbReference>
<dbReference type="GO" id="GO:0008265">
    <property type="term" value="F:molybdenum cofactor sulfurtransferase activity"/>
    <property type="evidence" value="ECO:0007669"/>
    <property type="project" value="UniProtKB-UniRule"/>
</dbReference>
<dbReference type="Proteomes" id="UP000002640">
    <property type="component" value="Unassembled WGS sequence"/>
</dbReference>
<evidence type="ECO:0000256" key="2">
    <source>
        <dbReference type="ARBA" id="ARBA00022898"/>
    </source>
</evidence>
<dbReference type="GeneID" id="20655319"/>
<dbReference type="OMA" id="PCTRCQM"/>
<reference evidence="6 7" key="1">
    <citation type="journal article" date="2006" name="Science">
        <title>Phytophthora genome sequences uncover evolutionary origins and mechanisms of pathogenesis.</title>
        <authorList>
            <person name="Tyler B.M."/>
            <person name="Tripathy S."/>
            <person name="Zhang X."/>
            <person name="Dehal P."/>
            <person name="Jiang R.H."/>
            <person name="Aerts A."/>
            <person name="Arredondo F.D."/>
            <person name="Baxter L."/>
            <person name="Bensasson D."/>
            <person name="Beynon J.L."/>
            <person name="Chapman J."/>
            <person name="Damasceno C.M."/>
            <person name="Dorrance A.E."/>
            <person name="Dou D."/>
            <person name="Dickerman A.W."/>
            <person name="Dubchak I.L."/>
            <person name="Garbelotto M."/>
            <person name="Gijzen M."/>
            <person name="Gordon S.G."/>
            <person name="Govers F."/>
            <person name="Grunwald N.J."/>
            <person name="Huang W."/>
            <person name="Ivors K.L."/>
            <person name="Jones R.W."/>
            <person name="Kamoun S."/>
            <person name="Krampis K."/>
            <person name="Lamour K.H."/>
            <person name="Lee M.K."/>
            <person name="McDonald W.H."/>
            <person name="Medina M."/>
            <person name="Meijer H.J."/>
            <person name="Nordberg E.K."/>
            <person name="Maclean D.J."/>
            <person name="Ospina-Giraldo M.D."/>
            <person name="Morris P.F."/>
            <person name="Phuntumart V."/>
            <person name="Putnam N.H."/>
            <person name="Rash S."/>
            <person name="Rose J.K."/>
            <person name="Sakihama Y."/>
            <person name="Salamov A.A."/>
            <person name="Savidor A."/>
            <person name="Scheuring C.F."/>
            <person name="Smith B.M."/>
            <person name="Sobral B.W."/>
            <person name="Terry A."/>
            <person name="Torto-Alalibo T.A."/>
            <person name="Win J."/>
            <person name="Xu Z."/>
            <person name="Zhang H."/>
            <person name="Grigoriev I.V."/>
            <person name="Rokhsar D.S."/>
            <person name="Boore J.L."/>
        </authorList>
    </citation>
    <scope>NUCLEOTIDE SEQUENCE [LARGE SCALE GENOMIC DNA]</scope>
    <source>
        <strain evidence="6 7">P6497</strain>
    </source>
</reference>
<evidence type="ECO:0000256" key="1">
    <source>
        <dbReference type="ARBA" id="ARBA00022679"/>
    </source>
</evidence>
<evidence type="ECO:0000259" key="5">
    <source>
        <dbReference type="PROSITE" id="PS51340"/>
    </source>
</evidence>
<dbReference type="HAMAP" id="MF_03050">
    <property type="entry name" value="MOCOS"/>
    <property type="match status" value="1"/>
</dbReference>
<sequence length="731" mass="79320">MRTTKAEFVAASGGAYGYGRGQNALRIDKMRASEFPHLQGDVYLDHAGATMYSKTQLDATFQELQGGLFTNPHSAHGNAQAESTTAKIDRVRRQVLAFFSASEEKYTLIFTSGATAALKLVGESFPWTKDSTFAHAMDSHTSVLGIRGYAAASGAATKCTAPVSLFAFPAECNFSGVRHSLALYVATHQLDLSEHHPDFVVLSFYKIFGYPTGLGALIVRKSALSYLKKDYYGGGTVKSILATRNFTVPRGLDDKGDENSRFADGTQSFLSILALCHGIEQVGKLGMDNIAAHTASLRALLVEKLASLKHWNNRSICEIYGNDGTDTKGPIVACNFLRADGSYVGYSEVHKLAEINNIHLRTGCFCNPGACQHYLGLKESDLMSNIAAGHVCGDDIDVVNGLPTGAVRLSLGYMSTFEDVEAFVEFASKYFVCRTAPATLTPSKGPYLCKLTLFPVKSCAGMDVDAWPVGSRGLLFDREFAIVDLPTGSALTLKTVPELCFFHPVIDLGRETLTISYHNPGSLESQPSAAMQSTSESRSTPASFTIPLRADISIVKHQDEDNPRSMRVCTDNCKGRDVGADVSRWLSACLGRQCALVRAQYLLISRQSIAHFNSVLRSVDSALAISEDAFRANLIVDGCADSFEEDQWQRLRIGGGAAFDVSGPCSRCSVINLDHRTGQFNRRPLQVLSSYRRERSSIFFGQLLTARAGSSNVWLRIGDQVEVGGIRSVPG</sequence>
<dbReference type="GO" id="GO:0030151">
    <property type="term" value="F:molybdenum ion binding"/>
    <property type="evidence" value="ECO:0007669"/>
    <property type="project" value="UniProtKB-UniRule"/>
</dbReference>
<dbReference type="Gene3D" id="3.90.1150.10">
    <property type="entry name" value="Aspartate Aminotransferase, domain 1"/>
    <property type="match status" value="1"/>
</dbReference>
<dbReference type="Pfam" id="PF03476">
    <property type="entry name" value="MOSC_N"/>
    <property type="match status" value="1"/>
</dbReference>